<evidence type="ECO:0000313" key="2">
    <source>
        <dbReference type="Proteomes" id="UP000593626"/>
    </source>
</evidence>
<name>A0A7S8CDB2_9BACI</name>
<keyword evidence="2" id="KW-1185">Reference proteome</keyword>
<dbReference type="Proteomes" id="UP000593626">
    <property type="component" value="Chromosome"/>
</dbReference>
<organism evidence="1 2">
    <name type="scientific">Mangrovibacillus cuniculi</name>
    <dbReference type="NCBI Taxonomy" id="2593652"/>
    <lineage>
        <taxon>Bacteria</taxon>
        <taxon>Bacillati</taxon>
        <taxon>Bacillota</taxon>
        <taxon>Bacilli</taxon>
        <taxon>Bacillales</taxon>
        <taxon>Bacillaceae</taxon>
        <taxon>Mangrovibacillus</taxon>
    </lineage>
</organism>
<sequence length="147" mass="17555">MKTFKVVSLQVWHDNEYVDFPLIDGLIINKEDEKRTWYIEAFLDKQHYDFMRDLQQSKEQFEIQAIISYPENDPATFLTFIRTVKKINESISVLFEGHLHKRKNEYAEQLLTHLIDEGFKGDDLINEFKVNMLTKPKIPSKKQTMQE</sequence>
<dbReference type="RefSeq" id="WP_239672358.1">
    <property type="nucleotide sequence ID" value="NZ_CP049742.1"/>
</dbReference>
<proteinExistence type="predicted"/>
<dbReference type="InterPro" id="IPR025573">
    <property type="entry name" value="YwpF"/>
</dbReference>
<dbReference type="AlphaFoldDB" id="A0A7S8CDB2"/>
<protein>
    <recommendedName>
        <fullName evidence="3">YwpF-like protein</fullName>
    </recommendedName>
</protein>
<dbReference type="KEGG" id="mcui:G8O30_12315"/>
<accession>A0A7S8CDB2</accession>
<gene>
    <name evidence="1" type="ORF">G8O30_12315</name>
</gene>
<evidence type="ECO:0008006" key="3">
    <source>
        <dbReference type="Google" id="ProtNLM"/>
    </source>
</evidence>
<evidence type="ECO:0000313" key="1">
    <source>
        <dbReference type="EMBL" id="QPC47683.1"/>
    </source>
</evidence>
<dbReference type="Pfam" id="PF14183">
    <property type="entry name" value="YwpF"/>
    <property type="match status" value="1"/>
</dbReference>
<reference evidence="1 2" key="1">
    <citation type="submission" date="2019-07" db="EMBL/GenBank/DDBJ databases">
        <title>Genome sequence of 2 isolates from Red Sea Mangroves.</title>
        <authorList>
            <person name="Sefrji F."/>
            <person name="Michoud G."/>
            <person name="Merlino G."/>
            <person name="Daffonchio D."/>
        </authorList>
    </citation>
    <scope>NUCLEOTIDE SEQUENCE [LARGE SCALE GENOMIC DNA]</scope>
    <source>
        <strain evidence="1 2">R1DC41</strain>
    </source>
</reference>
<dbReference type="EMBL" id="CP049742">
    <property type="protein sequence ID" value="QPC47683.1"/>
    <property type="molecule type" value="Genomic_DNA"/>
</dbReference>